<dbReference type="InterPro" id="IPR003777">
    <property type="entry name" value="XdhC_CoxI"/>
</dbReference>
<dbReference type="InterPro" id="IPR027051">
    <property type="entry name" value="XdhC_Rossmann_dom"/>
</dbReference>
<evidence type="ECO:0000259" key="2">
    <source>
        <dbReference type="Pfam" id="PF13478"/>
    </source>
</evidence>
<evidence type="ECO:0000313" key="3">
    <source>
        <dbReference type="EMBL" id="AMN34582.1"/>
    </source>
</evidence>
<gene>
    <name evidence="3" type="ORF">JFP838_02045</name>
</gene>
<dbReference type="PATRIC" id="fig|1502.177.peg.389"/>
<reference evidence="3 4" key="1">
    <citation type="journal article" date="2016" name="PLoS ONE">
        <title>Plasmid Characterization and Chromosome Analysis of Two netF+ Clostridium perfringens Isolates Associated with Foal and Canine Necrotizing Enteritis.</title>
        <authorList>
            <person name="Mehdizadeh Gohari I."/>
            <person name="Kropinski A.M."/>
            <person name="Weese S.J."/>
            <person name="Parreira V.R."/>
            <person name="Whitehead A.E."/>
            <person name="Boerlin P."/>
            <person name="Prescott J.F."/>
        </authorList>
    </citation>
    <scope>NUCLEOTIDE SEQUENCE [LARGE SCALE GENOMIC DNA]</scope>
    <source>
        <strain evidence="3 4">JP838</strain>
    </source>
</reference>
<protein>
    <submittedName>
        <fullName evidence="3">Uncharacterized protein</fullName>
    </submittedName>
</protein>
<dbReference type="InterPro" id="IPR052698">
    <property type="entry name" value="MoCofactor_Util/Proc"/>
</dbReference>
<dbReference type="Proteomes" id="UP000070260">
    <property type="component" value="Chromosome"/>
</dbReference>
<dbReference type="OrthoDB" id="9773039at2"/>
<dbReference type="Pfam" id="PF02625">
    <property type="entry name" value="XdhC_CoxI"/>
    <property type="match status" value="1"/>
</dbReference>
<feature type="domain" description="XdhC- CoxI" evidence="1">
    <location>
        <begin position="14"/>
        <end position="74"/>
    </location>
</feature>
<dbReference type="Pfam" id="PF13478">
    <property type="entry name" value="XdhC_C"/>
    <property type="match status" value="1"/>
</dbReference>
<dbReference type="EMBL" id="CP010994">
    <property type="protein sequence ID" value="AMN34582.1"/>
    <property type="molecule type" value="Genomic_DNA"/>
</dbReference>
<organism evidence="3 4">
    <name type="scientific">Clostridium perfringens</name>
    <dbReference type="NCBI Taxonomy" id="1502"/>
    <lineage>
        <taxon>Bacteria</taxon>
        <taxon>Bacillati</taxon>
        <taxon>Bacillota</taxon>
        <taxon>Clostridia</taxon>
        <taxon>Eubacteriales</taxon>
        <taxon>Clostridiaceae</taxon>
        <taxon>Clostridium</taxon>
    </lineage>
</organism>
<dbReference type="AlphaFoldDB" id="A0A127EF62"/>
<sequence length="270" mass="29799">MDEKVLKSIIYGLENGKRMGLVTLTSSNGSTPRKNGSLMSVDENGNIVGSIGGGKIECVVIESAVKCIKCGQGKKFAYNLSENGVKMACGGAVEGYIKIFEPKPNLIILGGGHISQSICKITDNMNFRRTVIEDREEFKEYDAFKNVEDFRIAESIEELGDINFNNSYIVIVTRGHKRDTYWAKELINKNHNYIGVVGSTKKIIELKQAVSEIGVSEELLESMHAPIGLDISDGTPEEIAFSILSEILLVKNNGRLAHLQDVKMKKLQNQ</sequence>
<evidence type="ECO:0000259" key="1">
    <source>
        <dbReference type="Pfam" id="PF02625"/>
    </source>
</evidence>
<dbReference type="PANTHER" id="PTHR30388">
    <property type="entry name" value="ALDEHYDE OXIDOREDUCTASE MOLYBDENUM COFACTOR ASSEMBLY PROTEIN"/>
    <property type="match status" value="1"/>
</dbReference>
<accession>A0A127EF62</accession>
<dbReference type="Gene3D" id="3.40.50.720">
    <property type="entry name" value="NAD(P)-binding Rossmann-like Domain"/>
    <property type="match status" value="1"/>
</dbReference>
<name>A0A127EF62_CLOPF</name>
<dbReference type="RefSeq" id="WP_061426286.1">
    <property type="nucleotide sequence ID" value="NZ_CATNXK010000002.1"/>
</dbReference>
<proteinExistence type="predicted"/>
<evidence type="ECO:0000313" key="4">
    <source>
        <dbReference type="Proteomes" id="UP000070260"/>
    </source>
</evidence>
<dbReference type="PANTHER" id="PTHR30388:SF6">
    <property type="entry name" value="XANTHINE DEHYDROGENASE SUBUNIT A-RELATED"/>
    <property type="match status" value="1"/>
</dbReference>
<feature type="domain" description="XdhC Rossmann" evidence="2">
    <location>
        <begin position="106"/>
        <end position="247"/>
    </location>
</feature>